<dbReference type="EMBL" id="JACXVP010000012">
    <property type="protein sequence ID" value="KAG5571177.1"/>
    <property type="molecule type" value="Genomic_DNA"/>
</dbReference>
<dbReference type="Proteomes" id="UP000824120">
    <property type="component" value="Chromosome 12"/>
</dbReference>
<reference evidence="1 2" key="1">
    <citation type="submission" date="2020-09" db="EMBL/GenBank/DDBJ databases">
        <title>De no assembly of potato wild relative species, Solanum commersonii.</title>
        <authorList>
            <person name="Cho K."/>
        </authorList>
    </citation>
    <scope>NUCLEOTIDE SEQUENCE [LARGE SCALE GENOMIC DNA]</scope>
    <source>
        <strain evidence="1">LZ3.2</strain>
        <tissue evidence="1">Leaf</tissue>
    </source>
</reference>
<proteinExistence type="predicted"/>
<sequence>MSISISTTLLLLPSTHPSLSCFMRREQKALPAERILPRKTRHRIIAGFAEGVRNKVIDMDIDMIARENVGMLDIVFSTTTF</sequence>
<comment type="caution">
    <text evidence="1">The sequence shown here is derived from an EMBL/GenBank/DDBJ whole genome shotgun (WGS) entry which is preliminary data.</text>
</comment>
<protein>
    <submittedName>
        <fullName evidence="1">Uncharacterized protein</fullName>
    </submittedName>
</protein>
<dbReference type="AlphaFoldDB" id="A0A9J5W6T4"/>
<keyword evidence="2" id="KW-1185">Reference proteome</keyword>
<gene>
    <name evidence="1" type="ORF">H5410_060943</name>
</gene>
<accession>A0A9J5W6T4</accession>
<evidence type="ECO:0000313" key="1">
    <source>
        <dbReference type="EMBL" id="KAG5571177.1"/>
    </source>
</evidence>
<name>A0A9J5W6T4_SOLCO</name>
<evidence type="ECO:0000313" key="2">
    <source>
        <dbReference type="Proteomes" id="UP000824120"/>
    </source>
</evidence>
<organism evidence="1 2">
    <name type="scientific">Solanum commersonii</name>
    <name type="common">Commerson's wild potato</name>
    <name type="synonym">Commerson's nightshade</name>
    <dbReference type="NCBI Taxonomy" id="4109"/>
    <lineage>
        <taxon>Eukaryota</taxon>
        <taxon>Viridiplantae</taxon>
        <taxon>Streptophyta</taxon>
        <taxon>Embryophyta</taxon>
        <taxon>Tracheophyta</taxon>
        <taxon>Spermatophyta</taxon>
        <taxon>Magnoliopsida</taxon>
        <taxon>eudicotyledons</taxon>
        <taxon>Gunneridae</taxon>
        <taxon>Pentapetalae</taxon>
        <taxon>asterids</taxon>
        <taxon>lamiids</taxon>
        <taxon>Solanales</taxon>
        <taxon>Solanaceae</taxon>
        <taxon>Solanoideae</taxon>
        <taxon>Solaneae</taxon>
        <taxon>Solanum</taxon>
    </lineage>
</organism>